<evidence type="ECO:0000313" key="1">
    <source>
        <dbReference type="EMBL" id="KKQ89452.1"/>
    </source>
</evidence>
<sequence>MLPLAHIYIATKVLNQSSDLLVFGSVLPDLGIISMGKIEWRQIHSTPDEFYSFMANNYPDYLDLAIGLKTHSDSSGGLDHYSDDEVDGYAIIFGKQLLEDIKKNITIPNGKNEIIFAHNFIEAAVDLHLSKDKPEILNLYRETLQKLDRDKVSEILSKYLKLDQTMIRQELDNFTEVLSPDNLSSIDNAVNNIFFYFYPDLKGQPIEPIVQKSLELTRNNYQEFLDQTVEKINKPAI</sequence>
<protein>
    <submittedName>
        <fullName evidence="1">Uncharacterized protein</fullName>
    </submittedName>
</protein>
<dbReference type="Proteomes" id="UP000033934">
    <property type="component" value="Unassembled WGS sequence"/>
</dbReference>
<name>A0A0G0LEH2_9BACT</name>
<gene>
    <name evidence="1" type="ORF">UT11_C0025G0006</name>
</gene>
<organism evidence="1 2">
    <name type="scientific">Berkelbacteria bacterium GW2011_GWA2_38_9</name>
    <dbReference type="NCBI Taxonomy" id="1618334"/>
    <lineage>
        <taxon>Bacteria</taxon>
        <taxon>Candidatus Berkelbacteria</taxon>
    </lineage>
</organism>
<dbReference type="EMBL" id="LBVO01000025">
    <property type="protein sequence ID" value="KKQ89452.1"/>
    <property type="molecule type" value="Genomic_DNA"/>
</dbReference>
<dbReference type="AlphaFoldDB" id="A0A0G0LEH2"/>
<accession>A0A0G0LEH2</accession>
<comment type="caution">
    <text evidence="1">The sequence shown here is derived from an EMBL/GenBank/DDBJ whole genome shotgun (WGS) entry which is preliminary data.</text>
</comment>
<reference evidence="1 2" key="1">
    <citation type="journal article" date="2015" name="Nature">
        <title>rRNA introns, odd ribosomes, and small enigmatic genomes across a large radiation of phyla.</title>
        <authorList>
            <person name="Brown C.T."/>
            <person name="Hug L.A."/>
            <person name="Thomas B.C."/>
            <person name="Sharon I."/>
            <person name="Castelle C.J."/>
            <person name="Singh A."/>
            <person name="Wilkins M.J."/>
            <person name="Williams K.H."/>
            <person name="Banfield J.F."/>
        </authorList>
    </citation>
    <scope>NUCLEOTIDE SEQUENCE [LARGE SCALE GENOMIC DNA]</scope>
</reference>
<evidence type="ECO:0000313" key="2">
    <source>
        <dbReference type="Proteomes" id="UP000033934"/>
    </source>
</evidence>
<proteinExistence type="predicted"/>